<keyword evidence="3" id="KW-1185">Reference proteome</keyword>
<name>A0A512BWE6_9HYPH</name>
<protein>
    <submittedName>
        <fullName evidence="2">Uncharacterized protein</fullName>
    </submittedName>
</protein>
<gene>
    <name evidence="2" type="ORF">MAE02_39750</name>
</gene>
<accession>A0A512BWE6</accession>
<reference evidence="2 3" key="1">
    <citation type="submission" date="2019-07" db="EMBL/GenBank/DDBJ databases">
        <title>Whole genome shotgun sequence of Microvirga aerophila NBRC 106136.</title>
        <authorList>
            <person name="Hosoyama A."/>
            <person name="Uohara A."/>
            <person name="Ohji S."/>
            <person name="Ichikawa N."/>
        </authorList>
    </citation>
    <scope>NUCLEOTIDE SEQUENCE [LARGE SCALE GENOMIC DNA]</scope>
    <source>
        <strain evidence="2 3">NBRC 106136</strain>
    </source>
</reference>
<dbReference type="AlphaFoldDB" id="A0A512BWE6"/>
<proteinExistence type="predicted"/>
<evidence type="ECO:0000313" key="2">
    <source>
        <dbReference type="EMBL" id="GEO16279.1"/>
    </source>
</evidence>
<organism evidence="2 3">
    <name type="scientific">Microvirga aerophila</name>
    <dbReference type="NCBI Taxonomy" id="670291"/>
    <lineage>
        <taxon>Bacteria</taxon>
        <taxon>Pseudomonadati</taxon>
        <taxon>Pseudomonadota</taxon>
        <taxon>Alphaproteobacteria</taxon>
        <taxon>Hyphomicrobiales</taxon>
        <taxon>Methylobacteriaceae</taxon>
        <taxon>Microvirga</taxon>
    </lineage>
</organism>
<dbReference type="EMBL" id="BJYU01000061">
    <property type="protein sequence ID" value="GEO16279.1"/>
    <property type="molecule type" value="Genomic_DNA"/>
</dbReference>
<feature type="compositionally biased region" description="Gly residues" evidence="1">
    <location>
        <begin position="40"/>
        <end position="52"/>
    </location>
</feature>
<feature type="region of interest" description="Disordered" evidence="1">
    <location>
        <begin position="26"/>
        <end position="65"/>
    </location>
</feature>
<comment type="caution">
    <text evidence="2">The sequence shown here is derived from an EMBL/GenBank/DDBJ whole genome shotgun (WGS) entry which is preliminary data.</text>
</comment>
<dbReference type="Proteomes" id="UP000321085">
    <property type="component" value="Unassembled WGS sequence"/>
</dbReference>
<evidence type="ECO:0000256" key="1">
    <source>
        <dbReference type="SAM" id="MobiDB-lite"/>
    </source>
</evidence>
<evidence type="ECO:0000313" key="3">
    <source>
        <dbReference type="Proteomes" id="UP000321085"/>
    </source>
</evidence>
<sequence length="100" mass="10461">MVQVTPDAAAARWDESAAARKRIQPAVLGGHQPFGEGADEGMGQGELQGGSLDGHMGVRLPGERKPVGQGGRAFLGFAFSRDPNQDAANVLQHGFLPLNL</sequence>